<evidence type="ECO:0000313" key="2">
    <source>
        <dbReference type="EMBL" id="TQD87333.1"/>
    </source>
</evidence>
<gene>
    <name evidence="2" type="ORF">C1H46_027126</name>
</gene>
<protein>
    <submittedName>
        <fullName evidence="2">Uncharacterized protein</fullName>
    </submittedName>
</protein>
<dbReference type="EMBL" id="VIEB01000539">
    <property type="protein sequence ID" value="TQD87333.1"/>
    <property type="molecule type" value="Genomic_DNA"/>
</dbReference>
<comment type="caution">
    <text evidence="2">The sequence shown here is derived from an EMBL/GenBank/DDBJ whole genome shotgun (WGS) entry which is preliminary data.</text>
</comment>
<dbReference type="AlphaFoldDB" id="A0A540LLH7"/>
<proteinExistence type="predicted"/>
<dbReference type="Proteomes" id="UP000315295">
    <property type="component" value="Unassembled WGS sequence"/>
</dbReference>
<feature type="region of interest" description="Disordered" evidence="1">
    <location>
        <begin position="1"/>
        <end position="27"/>
    </location>
</feature>
<organism evidence="2 3">
    <name type="scientific">Malus baccata</name>
    <name type="common">Siberian crab apple</name>
    <name type="synonym">Pyrus baccata</name>
    <dbReference type="NCBI Taxonomy" id="106549"/>
    <lineage>
        <taxon>Eukaryota</taxon>
        <taxon>Viridiplantae</taxon>
        <taxon>Streptophyta</taxon>
        <taxon>Embryophyta</taxon>
        <taxon>Tracheophyta</taxon>
        <taxon>Spermatophyta</taxon>
        <taxon>Magnoliopsida</taxon>
        <taxon>eudicotyledons</taxon>
        <taxon>Gunneridae</taxon>
        <taxon>Pentapetalae</taxon>
        <taxon>rosids</taxon>
        <taxon>fabids</taxon>
        <taxon>Rosales</taxon>
        <taxon>Rosaceae</taxon>
        <taxon>Amygdaloideae</taxon>
        <taxon>Maleae</taxon>
        <taxon>Malus</taxon>
    </lineage>
</organism>
<accession>A0A540LLH7</accession>
<reference evidence="2 3" key="1">
    <citation type="journal article" date="2019" name="G3 (Bethesda)">
        <title>Sequencing of a Wild Apple (Malus baccata) Genome Unravels the Differences Between Cultivated and Wild Apple Species Regarding Disease Resistance and Cold Tolerance.</title>
        <authorList>
            <person name="Chen X."/>
        </authorList>
    </citation>
    <scope>NUCLEOTIDE SEQUENCE [LARGE SCALE GENOMIC DNA]</scope>
    <source>
        <strain evidence="3">cv. Shandingzi</strain>
        <tissue evidence="2">Leaves</tissue>
    </source>
</reference>
<name>A0A540LLH7_MALBA</name>
<evidence type="ECO:0000313" key="3">
    <source>
        <dbReference type="Proteomes" id="UP000315295"/>
    </source>
</evidence>
<sequence length="167" mass="19209">MVKNGRQKRTKQESKGKTNKAFKSPTNRNETTTSLFYCGDIQWSTMEISAKRTDWIQPKFKKKETSCMGAQRSFCMEGYHLPIVPSDGSRFVDNARMVTNKATKWVPKEVFTWKDITYPSCPGMVRGCCQLPQGPDNCNYPSLPSDDTLLPFKFPRVQQSYNLYPQQ</sequence>
<evidence type="ECO:0000256" key="1">
    <source>
        <dbReference type="SAM" id="MobiDB-lite"/>
    </source>
</evidence>
<keyword evidence="3" id="KW-1185">Reference proteome</keyword>